<dbReference type="GO" id="GO:0008782">
    <property type="term" value="F:adenosylhomocysteine nucleosidase activity"/>
    <property type="evidence" value="ECO:0007669"/>
    <property type="project" value="UniProtKB-EC"/>
</dbReference>
<dbReference type="GO" id="GO:0019284">
    <property type="term" value="P:L-methionine salvage from S-adenosylmethionine"/>
    <property type="evidence" value="ECO:0007669"/>
    <property type="project" value="TreeGrafter"/>
</dbReference>
<dbReference type="UniPathway" id="UPA00904">
    <property type="reaction ID" value="UER00871"/>
</dbReference>
<dbReference type="InterPro" id="IPR010049">
    <property type="entry name" value="MTA_SAH_Nsdase"/>
</dbReference>
<sequence length="284" mass="30095">MFVNPIPNPAGPIGIVAALRQELSGLLALMHDGQPVHIGNREFWVGELDGSQVVVVLSRVGKVAAAATAAVLAAHFGARAIVYTGVAGALAPQVAIGDVVVSTEFLQHDVDASPLFPRWEIPLTGITRFKADAKLAKALAASARTLLANPSFLVGDTVLHAFGLTAPRVHTGLIISGDRFVSTEAESTALRSALPDALAVEMEGAAVAQVCHEWSIPFAAVRIISDRADDAAGVDFPRFITEVESRYSVAIIRRWLSHALDDQGKSRPDGPLHLSSEAEHKSWI</sequence>
<evidence type="ECO:0000256" key="5">
    <source>
        <dbReference type="ARBA" id="ARBA00023167"/>
    </source>
</evidence>
<dbReference type="NCBIfam" id="NF004079">
    <property type="entry name" value="PRK05584.1"/>
    <property type="match status" value="1"/>
</dbReference>
<keyword evidence="5" id="KW-0486">Methionine biosynthesis</keyword>
<dbReference type="CDD" id="cd09008">
    <property type="entry name" value="MTAN"/>
    <property type="match status" value="1"/>
</dbReference>
<dbReference type="PANTHER" id="PTHR46832:SF1">
    <property type="entry name" value="5'-METHYLTHIOADENOSINE_S-ADENOSYLHOMOCYSTEINE NUCLEOSIDASE"/>
    <property type="match status" value="1"/>
</dbReference>
<comment type="caution">
    <text evidence="8">The sequence shown here is derived from an EMBL/GenBank/DDBJ whole genome shotgun (WGS) entry which is preliminary data.</text>
</comment>
<accession>A0A225MD99</accession>
<dbReference type="GO" id="GO:0005829">
    <property type="term" value="C:cytosol"/>
    <property type="evidence" value="ECO:0007669"/>
    <property type="project" value="TreeGrafter"/>
</dbReference>
<evidence type="ECO:0000256" key="1">
    <source>
        <dbReference type="ARBA" id="ARBA00004945"/>
    </source>
</evidence>
<dbReference type="Proteomes" id="UP000214603">
    <property type="component" value="Unassembled WGS sequence"/>
</dbReference>
<dbReference type="EMBL" id="NJIH01000010">
    <property type="protein sequence ID" value="OWT56949.1"/>
    <property type="molecule type" value="Genomic_DNA"/>
</dbReference>
<gene>
    <name evidence="8" type="ORF">CEY11_18440</name>
</gene>
<evidence type="ECO:0000259" key="7">
    <source>
        <dbReference type="Pfam" id="PF01048"/>
    </source>
</evidence>
<dbReference type="GO" id="GO:0009164">
    <property type="term" value="P:nucleoside catabolic process"/>
    <property type="evidence" value="ECO:0007669"/>
    <property type="project" value="InterPro"/>
</dbReference>
<dbReference type="InterPro" id="IPR035994">
    <property type="entry name" value="Nucleoside_phosphorylase_sf"/>
</dbReference>
<dbReference type="EC" id="3.2.2.9" evidence="2"/>
<evidence type="ECO:0000256" key="2">
    <source>
        <dbReference type="ARBA" id="ARBA00011974"/>
    </source>
</evidence>
<dbReference type="Gene3D" id="3.40.50.1580">
    <property type="entry name" value="Nucleoside phosphorylase domain"/>
    <property type="match status" value="1"/>
</dbReference>
<comment type="pathway">
    <text evidence="1">Amino-acid biosynthesis; L-methionine biosynthesis via salvage pathway; S-methyl-5-thio-alpha-D-ribose 1-phosphate from S-methyl-5'-thioadenosine (hydrolase route): step 1/2.</text>
</comment>
<dbReference type="GO" id="GO:0019509">
    <property type="term" value="P:L-methionine salvage from methylthioadenosine"/>
    <property type="evidence" value="ECO:0007669"/>
    <property type="project" value="UniProtKB-UniPathway"/>
</dbReference>
<reference evidence="9" key="1">
    <citation type="submission" date="2017-06" db="EMBL/GenBank/DDBJ databases">
        <title>Herbaspirillum phytohormonus sp. nov., isolated from the root nodule of Robinia pseudoacacia in lead-zinc mine.</title>
        <authorList>
            <person name="Fan M."/>
            <person name="Lin Y."/>
        </authorList>
    </citation>
    <scope>NUCLEOTIDE SEQUENCE [LARGE SCALE GENOMIC DNA]</scope>
    <source>
        <strain evidence="9">SC-089</strain>
    </source>
</reference>
<feature type="domain" description="Nucleoside phosphorylase" evidence="7">
    <location>
        <begin position="12"/>
        <end position="236"/>
    </location>
</feature>
<evidence type="ECO:0000256" key="4">
    <source>
        <dbReference type="ARBA" id="ARBA00022801"/>
    </source>
</evidence>
<dbReference type="GO" id="GO:0008930">
    <property type="term" value="F:methylthioadenosine nucleosidase activity"/>
    <property type="evidence" value="ECO:0007669"/>
    <property type="project" value="InterPro"/>
</dbReference>
<evidence type="ECO:0000313" key="9">
    <source>
        <dbReference type="Proteomes" id="UP000214603"/>
    </source>
</evidence>
<keyword evidence="9" id="KW-1185">Reference proteome</keyword>
<keyword evidence="4" id="KW-0378">Hydrolase</keyword>
<dbReference type="NCBIfam" id="TIGR01704">
    <property type="entry name" value="MTA_SAH-Nsdase"/>
    <property type="match status" value="1"/>
</dbReference>
<evidence type="ECO:0000256" key="6">
    <source>
        <dbReference type="SAM" id="MobiDB-lite"/>
    </source>
</evidence>
<protein>
    <recommendedName>
        <fullName evidence="2">adenosylhomocysteine nucleosidase</fullName>
        <ecNumber evidence="2">3.2.2.9</ecNumber>
    </recommendedName>
</protein>
<name>A0A225MD99_9BURK</name>
<dbReference type="PANTHER" id="PTHR46832">
    <property type="entry name" value="5'-METHYLTHIOADENOSINE/S-ADENOSYLHOMOCYSTEINE NUCLEOSIDASE"/>
    <property type="match status" value="1"/>
</dbReference>
<proteinExistence type="predicted"/>
<dbReference type="AlphaFoldDB" id="A0A225MD99"/>
<evidence type="ECO:0000313" key="8">
    <source>
        <dbReference type="EMBL" id="OWT56949.1"/>
    </source>
</evidence>
<dbReference type="SUPFAM" id="SSF53167">
    <property type="entry name" value="Purine and uridine phosphorylases"/>
    <property type="match status" value="1"/>
</dbReference>
<feature type="region of interest" description="Disordered" evidence="6">
    <location>
        <begin position="263"/>
        <end position="284"/>
    </location>
</feature>
<keyword evidence="3" id="KW-0028">Amino-acid biosynthesis</keyword>
<dbReference type="InterPro" id="IPR000845">
    <property type="entry name" value="Nucleoside_phosphorylase_d"/>
</dbReference>
<dbReference type="Pfam" id="PF01048">
    <property type="entry name" value="PNP_UDP_1"/>
    <property type="match status" value="1"/>
</dbReference>
<evidence type="ECO:0000256" key="3">
    <source>
        <dbReference type="ARBA" id="ARBA00022605"/>
    </source>
</evidence>
<dbReference type="OrthoDB" id="9792278at2"/>
<organism evidence="8 9">
    <name type="scientific">Candidimonas nitroreducens</name>
    <dbReference type="NCBI Taxonomy" id="683354"/>
    <lineage>
        <taxon>Bacteria</taxon>
        <taxon>Pseudomonadati</taxon>
        <taxon>Pseudomonadota</taxon>
        <taxon>Betaproteobacteria</taxon>
        <taxon>Burkholderiales</taxon>
        <taxon>Alcaligenaceae</taxon>
        <taxon>Candidimonas</taxon>
    </lineage>
</organism>